<dbReference type="SUPFAM" id="SSF81321">
    <property type="entry name" value="Family A G protein-coupled receptor-like"/>
    <property type="match status" value="1"/>
</dbReference>
<feature type="transmembrane region" description="Helical" evidence="9">
    <location>
        <begin position="192"/>
        <end position="222"/>
    </location>
</feature>
<feature type="transmembrane region" description="Helical" evidence="9">
    <location>
        <begin position="243"/>
        <end position="264"/>
    </location>
</feature>
<dbReference type="PANTHER" id="PTHR24243">
    <property type="entry name" value="G-PROTEIN COUPLED RECEPTOR"/>
    <property type="match status" value="1"/>
</dbReference>
<comment type="similarity">
    <text evidence="8">Belongs to the G-protein coupled receptor 1 family.</text>
</comment>
<evidence type="ECO:0000256" key="5">
    <source>
        <dbReference type="ARBA" id="ARBA00023136"/>
    </source>
</evidence>
<dbReference type="Gene3D" id="1.20.1070.10">
    <property type="entry name" value="Rhodopsin 7-helix transmembrane proteins"/>
    <property type="match status" value="1"/>
</dbReference>
<dbReference type="EMBL" id="CAJNOH010000052">
    <property type="protein sequence ID" value="CAF0814605.1"/>
    <property type="molecule type" value="Genomic_DNA"/>
</dbReference>
<dbReference type="Proteomes" id="UP000663854">
    <property type="component" value="Unassembled WGS sequence"/>
</dbReference>
<keyword evidence="3 9" id="KW-1133">Transmembrane helix</keyword>
<keyword evidence="7 8" id="KW-0807">Transducer</keyword>
<evidence type="ECO:0000313" key="12">
    <source>
        <dbReference type="EMBL" id="CAF0859154.1"/>
    </source>
</evidence>
<evidence type="ECO:0000256" key="1">
    <source>
        <dbReference type="ARBA" id="ARBA00004141"/>
    </source>
</evidence>
<evidence type="ECO:0000313" key="14">
    <source>
        <dbReference type="Proteomes" id="UP000663870"/>
    </source>
</evidence>
<evidence type="ECO:0000256" key="6">
    <source>
        <dbReference type="ARBA" id="ARBA00023170"/>
    </source>
</evidence>
<dbReference type="Proteomes" id="UP000663870">
    <property type="component" value="Unassembled WGS sequence"/>
</dbReference>
<dbReference type="GO" id="GO:0004930">
    <property type="term" value="F:G protein-coupled receptor activity"/>
    <property type="evidence" value="ECO:0007669"/>
    <property type="project" value="UniProtKB-KW"/>
</dbReference>
<dbReference type="Pfam" id="PF00001">
    <property type="entry name" value="7tm_1"/>
    <property type="match status" value="1"/>
</dbReference>
<keyword evidence="4 8" id="KW-0297">G-protein coupled receptor</keyword>
<dbReference type="InterPro" id="IPR000276">
    <property type="entry name" value="GPCR_Rhodpsn"/>
</dbReference>
<comment type="caution">
    <text evidence="11">The sequence shown here is derived from an EMBL/GenBank/DDBJ whole genome shotgun (WGS) entry which is preliminary data.</text>
</comment>
<evidence type="ECO:0000256" key="2">
    <source>
        <dbReference type="ARBA" id="ARBA00022692"/>
    </source>
</evidence>
<dbReference type="PROSITE" id="PS00237">
    <property type="entry name" value="G_PROTEIN_RECEP_F1_1"/>
    <property type="match status" value="1"/>
</dbReference>
<feature type="transmembrane region" description="Helical" evidence="9">
    <location>
        <begin position="29"/>
        <end position="50"/>
    </location>
</feature>
<evidence type="ECO:0000256" key="4">
    <source>
        <dbReference type="ARBA" id="ARBA00023040"/>
    </source>
</evidence>
<dbReference type="InterPro" id="IPR017452">
    <property type="entry name" value="GPCR_Rhodpsn_7TM"/>
</dbReference>
<dbReference type="GO" id="GO:0005886">
    <property type="term" value="C:plasma membrane"/>
    <property type="evidence" value="ECO:0007669"/>
    <property type="project" value="TreeGrafter"/>
</dbReference>
<feature type="transmembrane region" description="Helical" evidence="9">
    <location>
        <begin position="284"/>
        <end position="306"/>
    </location>
</feature>
<dbReference type="PANTHER" id="PTHR24243:SF233">
    <property type="entry name" value="THYROTROPIN-RELEASING HORMONE RECEPTOR"/>
    <property type="match status" value="1"/>
</dbReference>
<evidence type="ECO:0000256" key="9">
    <source>
        <dbReference type="SAM" id="Phobius"/>
    </source>
</evidence>
<feature type="transmembrane region" description="Helical" evidence="9">
    <location>
        <begin position="141"/>
        <end position="162"/>
    </location>
</feature>
<evidence type="ECO:0000313" key="11">
    <source>
        <dbReference type="EMBL" id="CAF0814605.1"/>
    </source>
</evidence>
<dbReference type="PRINTS" id="PR00237">
    <property type="entry name" value="GPCRRHODOPSN"/>
</dbReference>
<evidence type="ECO:0000313" key="13">
    <source>
        <dbReference type="Proteomes" id="UP000663854"/>
    </source>
</evidence>
<name>A0A813TPE6_9BILA</name>
<keyword evidence="2 8" id="KW-0812">Transmembrane</keyword>
<evidence type="ECO:0000256" key="8">
    <source>
        <dbReference type="RuleBase" id="RU000688"/>
    </source>
</evidence>
<protein>
    <recommendedName>
        <fullName evidence="10">G-protein coupled receptors family 1 profile domain-containing protein</fullName>
    </recommendedName>
</protein>
<keyword evidence="6 8" id="KW-0675">Receptor</keyword>
<dbReference type="PROSITE" id="PS50262">
    <property type="entry name" value="G_PROTEIN_RECEP_F1_2"/>
    <property type="match status" value="1"/>
</dbReference>
<sequence length="400" mass="45804">MDHMMTVNDSNATTQSIEWIPGLQLVACIFYSIILLVGVTGNILVIVIVMKYPHMRNATNYLLTNLSAADLFLLLFCTADGYQHLYGKDKHRLGNFMCRFSPFVQNITATCSVLTIMAISYERYVAICQPLKTNPLHLTLFRTLPTVVLFWLVSCLISIPFFTFTNTDIVEATYDEFIISCFTRFPLSWATWYLIPCTLIIYLIILIMLCYWHYSICCMLFNRESLLRDNTIVTRYRRQVAQLLIALIVSFFVLILPHKIWGIIQPRLSLEQFHELGFRRHSFLIIVTRSLLYLNSAINPILYSIMSTKFRQSFSRLCGGCDASSKGQHASAVLFCNGYSMRPILISTNRDGLRGTVSTTTTTRLPYHSTHISQLQEKKTLLTNNTPTPVATSNKKFIFP</sequence>
<keyword evidence="14" id="KW-1185">Reference proteome</keyword>
<dbReference type="EMBL" id="CAJNOL010000116">
    <property type="protein sequence ID" value="CAF0859154.1"/>
    <property type="molecule type" value="Genomic_DNA"/>
</dbReference>
<evidence type="ECO:0000256" key="3">
    <source>
        <dbReference type="ARBA" id="ARBA00022989"/>
    </source>
</evidence>
<dbReference type="AlphaFoldDB" id="A0A813TPE6"/>
<organism evidence="11 13">
    <name type="scientific">Rotaria sordida</name>
    <dbReference type="NCBI Taxonomy" id="392033"/>
    <lineage>
        <taxon>Eukaryota</taxon>
        <taxon>Metazoa</taxon>
        <taxon>Spiralia</taxon>
        <taxon>Gnathifera</taxon>
        <taxon>Rotifera</taxon>
        <taxon>Eurotatoria</taxon>
        <taxon>Bdelloidea</taxon>
        <taxon>Philodinida</taxon>
        <taxon>Philodinidae</taxon>
        <taxon>Rotaria</taxon>
    </lineage>
</organism>
<evidence type="ECO:0000259" key="10">
    <source>
        <dbReference type="PROSITE" id="PS50262"/>
    </source>
</evidence>
<accession>A0A813TPE6</accession>
<proteinExistence type="inferred from homology"/>
<gene>
    <name evidence="12" type="ORF">JXQ802_LOCUS7093</name>
    <name evidence="11" type="ORF">PYM288_LOCUS5270</name>
</gene>
<comment type="subcellular location">
    <subcellularLocation>
        <location evidence="1">Membrane</location>
        <topology evidence="1">Multi-pass membrane protein</topology>
    </subcellularLocation>
</comment>
<feature type="domain" description="G-protein coupled receptors family 1 profile" evidence="10">
    <location>
        <begin position="41"/>
        <end position="303"/>
    </location>
</feature>
<feature type="transmembrane region" description="Helical" evidence="9">
    <location>
        <begin position="103"/>
        <end position="121"/>
    </location>
</feature>
<evidence type="ECO:0000256" key="7">
    <source>
        <dbReference type="ARBA" id="ARBA00023224"/>
    </source>
</evidence>
<reference evidence="11" key="1">
    <citation type="submission" date="2021-02" db="EMBL/GenBank/DDBJ databases">
        <authorList>
            <person name="Nowell W R."/>
        </authorList>
    </citation>
    <scope>NUCLEOTIDE SEQUENCE</scope>
</reference>
<feature type="transmembrane region" description="Helical" evidence="9">
    <location>
        <begin position="62"/>
        <end position="83"/>
    </location>
</feature>
<keyword evidence="5 9" id="KW-0472">Membrane</keyword>